<sequence length="312" mass="35151">MGSCAPGSDGGTFWTMCPYCYYVYEYDKVFEDCCLRCANEGCRRVLHAVAIGVPRPPEVVEKGHYRCAGFMPFVISDGNGQEIGDNLWVPFAPLGSASKGSDHNFDCNSEGLVIDISDDERATTEDAQTVEETGFQGHSNGKTKKTEGKIRHTETKDASSVKEVRMRRKKCVRLDSKKMMGEGSGSIAIRLIQHAVLANQCVQIRIAILWSLDLVAKRVMMLRVEWSSLRGMMMYWKTLKQADFRYTRVKQKKITKNELTSGTQFYASKSSFVSDSRSRLSMALVRCPGVFSRVSGKWKYASEMHIVWKLIL</sequence>
<dbReference type="PANTHER" id="PTHR45496:SF12">
    <property type="entry name" value="J DOMAIN-CONTAINING PROTEIN"/>
    <property type="match status" value="1"/>
</dbReference>
<reference evidence="2" key="2">
    <citation type="journal article" date="2024" name="Plant">
        <title>Genomic evolution and insights into agronomic trait innovations of Sesamum species.</title>
        <authorList>
            <person name="Miao H."/>
            <person name="Wang L."/>
            <person name="Qu L."/>
            <person name="Liu H."/>
            <person name="Sun Y."/>
            <person name="Le M."/>
            <person name="Wang Q."/>
            <person name="Wei S."/>
            <person name="Zheng Y."/>
            <person name="Lin W."/>
            <person name="Duan Y."/>
            <person name="Cao H."/>
            <person name="Xiong S."/>
            <person name="Wang X."/>
            <person name="Wei L."/>
            <person name="Li C."/>
            <person name="Ma Q."/>
            <person name="Ju M."/>
            <person name="Zhao R."/>
            <person name="Li G."/>
            <person name="Mu C."/>
            <person name="Tian Q."/>
            <person name="Mei H."/>
            <person name="Zhang T."/>
            <person name="Gao T."/>
            <person name="Zhang H."/>
        </authorList>
    </citation>
    <scope>NUCLEOTIDE SEQUENCE</scope>
    <source>
        <strain evidence="2">KEN1</strain>
    </source>
</reference>
<dbReference type="EMBL" id="JACGWN010000001">
    <property type="protein sequence ID" value="KAL0461421.1"/>
    <property type="molecule type" value="Genomic_DNA"/>
</dbReference>
<feature type="region of interest" description="Disordered" evidence="1">
    <location>
        <begin position="134"/>
        <end position="162"/>
    </location>
</feature>
<organism evidence="2">
    <name type="scientific">Sesamum latifolium</name>
    <dbReference type="NCBI Taxonomy" id="2727402"/>
    <lineage>
        <taxon>Eukaryota</taxon>
        <taxon>Viridiplantae</taxon>
        <taxon>Streptophyta</taxon>
        <taxon>Embryophyta</taxon>
        <taxon>Tracheophyta</taxon>
        <taxon>Spermatophyta</taxon>
        <taxon>Magnoliopsida</taxon>
        <taxon>eudicotyledons</taxon>
        <taxon>Gunneridae</taxon>
        <taxon>Pentapetalae</taxon>
        <taxon>asterids</taxon>
        <taxon>lamiids</taxon>
        <taxon>Lamiales</taxon>
        <taxon>Pedaliaceae</taxon>
        <taxon>Sesamum</taxon>
    </lineage>
</organism>
<dbReference type="AlphaFoldDB" id="A0AAW2Y747"/>
<comment type="caution">
    <text evidence="2">The sequence shown here is derived from an EMBL/GenBank/DDBJ whole genome shotgun (WGS) entry which is preliminary data.</text>
</comment>
<protein>
    <submittedName>
        <fullName evidence="2">Uncharacterized protein</fullName>
    </submittedName>
</protein>
<gene>
    <name evidence="2" type="ORF">Slati_0029700</name>
</gene>
<evidence type="ECO:0000313" key="2">
    <source>
        <dbReference type="EMBL" id="KAL0461421.1"/>
    </source>
</evidence>
<feature type="compositionally biased region" description="Basic and acidic residues" evidence="1">
    <location>
        <begin position="144"/>
        <end position="162"/>
    </location>
</feature>
<dbReference type="PANTHER" id="PTHR45496">
    <property type="entry name" value="CHAPERONE DNAJ-DOMAIN SUPERFAMILY PROTEIN"/>
    <property type="match status" value="1"/>
</dbReference>
<dbReference type="InterPro" id="IPR053052">
    <property type="entry name" value="Imprinting_Balance_Reg"/>
</dbReference>
<evidence type="ECO:0000256" key="1">
    <source>
        <dbReference type="SAM" id="MobiDB-lite"/>
    </source>
</evidence>
<reference evidence="2" key="1">
    <citation type="submission" date="2020-06" db="EMBL/GenBank/DDBJ databases">
        <authorList>
            <person name="Li T."/>
            <person name="Hu X."/>
            <person name="Zhang T."/>
            <person name="Song X."/>
            <person name="Zhang H."/>
            <person name="Dai N."/>
            <person name="Sheng W."/>
            <person name="Hou X."/>
            <person name="Wei L."/>
        </authorList>
    </citation>
    <scope>NUCLEOTIDE SEQUENCE</scope>
    <source>
        <strain evidence="2">KEN1</strain>
        <tissue evidence="2">Leaf</tissue>
    </source>
</reference>
<accession>A0AAW2Y747</accession>
<name>A0AAW2Y747_9LAMI</name>
<proteinExistence type="predicted"/>